<organism evidence="3 4">
    <name type="scientific">Caballeronia udeis</name>
    <dbReference type="NCBI Taxonomy" id="1232866"/>
    <lineage>
        <taxon>Bacteria</taxon>
        <taxon>Pseudomonadati</taxon>
        <taxon>Pseudomonadota</taxon>
        <taxon>Betaproteobacteria</taxon>
        <taxon>Burkholderiales</taxon>
        <taxon>Burkholderiaceae</taxon>
        <taxon>Caballeronia</taxon>
    </lineage>
</organism>
<gene>
    <name evidence="3" type="ORF">AWB69_02964</name>
</gene>
<evidence type="ECO:0000313" key="4">
    <source>
        <dbReference type="Proteomes" id="UP000054683"/>
    </source>
</evidence>
<dbReference type="Gene3D" id="2.40.10.220">
    <property type="entry name" value="predicted glycosyltransferase like domains"/>
    <property type="match status" value="1"/>
</dbReference>
<name>A0A158GNY9_9BURK</name>
<protein>
    <submittedName>
        <fullName evidence="3">PilZ domain protein</fullName>
    </submittedName>
</protein>
<dbReference type="AlphaFoldDB" id="A0A158GNY9"/>
<dbReference type="Proteomes" id="UP000054683">
    <property type="component" value="Unassembled WGS sequence"/>
</dbReference>
<evidence type="ECO:0000256" key="1">
    <source>
        <dbReference type="SAM" id="MobiDB-lite"/>
    </source>
</evidence>
<feature type="region of interest" description="Disordered" evidence="1">
    <location>
        <begin position="50"/>
        <end position="71"/>
    </location>
</feature>
<dbReference type="Pfam" id="PF07238">
    <property type="entry name" value="PilZ"/>
    <property type="match status" value="1"/>
</dbReference>
<sequence>MKITRRDIALDRETDFPIYSLDGQLLLQKGQIVSSESLLERLYRLGHRQDDAPLNKSTSGLAAKPPDHKTNTQAQRLFGTAGVRDISTQTALPVAEKPAVLPDLQQKIEFFQLTPVGVAEAVPVELVGVIQDKAVIVRSLGEEAALTLVADTRYEARLFTGARLFKFSTQLLLDVAGPFGCFYLEYPASVAQAAVRKHQRVTTSFRGKLQSGEYNRPTVDVTVNNISSIGAGVSATEDFLLVGQSARLSMNLEFDHRVRPVMALVEVRNRREEADGISYGLEFVRIPEEVRREIKDFVLHIVATM</sequence>
<accession>A0A158GNY9</accession>
<proteinExistence type="predicted"/>
<dbReference type="SUPFAM" id="SSF141371">
    <property type="entry name" value="PilZ domain-like"/>
    <property type="match status" value="2"/>
</dbReference>
<dbReference type="RefSeq" id="WP_062085734.1">
    <property type="nucleotide sequence ID" value="NZ_FCOK02000017.1"/>
</dbReference>
<dbReference type="GO" id="GO:0035438">
    <property type="term" value="F:cyclic-di-GMP binding"/>
    <property type="evidence" value="ECO:0007669"/>
    <property type="project" value="InterPro"/>
</dbReference>
<dbReference type="InterPro" id="IPR009875">
    <property type="entry name" value="PilZ_domain"/>
</dbReference>
<feature type="domain" description="PilZ" evidence="2">
    <location>
        <begin position="196"/>
        <end position="299"/>
    </location>
</feature>
<dbReference type="EMBL" id="FCOK02000017">
    <property type="protein sequence ID" value="SAL33329.1"/>
    <property type="molecule type" value="Genomic_DNA"/>
</dbReference>
<evidence type="ECO:0000313" key="3">
    <source>
        <dbReference type="EMBL" id="SAL33329.1"/>
    </source>
</evidence>
<reference evidence="3 4" key="1">
    <citation type="submission" date="2016-01" db="EMBL/GenBank/DDBJ databases">
        <authorList>
            <person name="Oliw E.H."/>
        </authorList>
    </citation>
    <scope>NUCLEOTIDE SEQUENCE [LARGE SCALE GENOMIC DNA]</scope>
    <source>
        <strain evidence="3">LMG 27134</strain>
    </source>
</reference>
<evidence type="ECO:0000259" key="2">
    <source>
        <dbReference type="Pfam" id="PF07238"/>
    </source>
</evidence>